<dbReference type="InterPro" id="IPR000096">
    <property type="entry name" value="Serum_amyloid_A"/>
</dbReference>
<evidence type="ECO:0008006" key="5">
    <source>
        <dbReference type="Google" id="ProtNLM"/>
    </source>
</evidence>
<evidence type="ECO:0000256" key="1">
    <source>
        <dbReference type="ARBA" id="ARBA00007745"/>
    </source>
</evidence>
<dbReference type="AlphaFoldDB" id="A0AAV2R2Y2"/>
<reference evidence="3 4" key="1">
    <citation type="submission" date="2024-05" db="EMBL/GenBank/DDBJ databases">
        <authorList>
            <person name="Wallberg A."/>
        </authorList>
    </citation>
    <scope>NUCLEOTIDE SEQUENCE [LARGE SCALE GENOMIC DNA]</scope>
</reference>
<name>A0AAV2R2Y2_MEGNR</name>
<comment type="similarity">
    <text evidence="1">Belongs to the SAA family.</text>
</comment>
<organism evidence="3 4">
    <name type="scientific">Meganyctiphanes norvegica</name>
    <name type="common">Northern krill</name>
    <name type="synonym">Thysanopoda norvegica</name>
    <dbReference type="NCBI Taxonomy" id="48144"/>
    <lineage>
        <taxon>Eukaryota</taxon>
        <taxon>Metazoa</taxon>
        <taxon>Ecdysozoa</taxon>
        <taxon>Arthropoda</taxon>
        <taxon>Crustacea</taxon>
        <taxon>Multicrustacea</taxon>
        <taxon>Malacostraca</taxon>
        <taxon>Eumalacostraca</taxon>
        <taxon>Eucarida</taxon>
        <taxon>Euphausiacea</taxon>
        <taxon>Euphausiidae</taxon>
        <taxon>Meganyctiphanes</taxon>
    </lineage>
</organism>
<dbReference type="InterPro" id="IPR052464">
    <property type="entry name" value="Synovial_Prolif_Regulator"/>
</dbReference>
<dbReference type="PRINTS" id="PR00306">
    <property type="entry name" value="SERUMAMYLOID"/>
</dbReference>
<dbReference type="PANTHER" id="PTHR23424:SF29">
    <property type="entry name" value="SERUM AMYLOID A PROTEIN"/>
    <property type="match status" value="1"/>
</dbReference>
<dbReference type="SMART" id="SM00197">
    <property type="entry name" value="SAA"/>
    <property type="match status" value="1"/>
</dbReference>
<evidence type="ECO:0000256" key="2">
    <source>
        <dbReference type="SAM" id="MobiDB-lite"/>
    </source>
</evidence>
<dbReference type="Pfam" id="PF00277">
    <property type="entry name" value="SAA"/>
    <property type="match status" value="1"/>
</dbReference>
<dbReference type="Gene3D" id="1.10.132.110">
    <property type="entry name" value="Serum amyloid A protein"/>
    <property type="match status" value="1"/>
</dbReference>
<gene>
    <name evidence="3" type="ORF">MNOR_LOCUS19872</name>
</gene>
<feature type="region of interest" description="Disordered" evidence="2">
    <location>
        <begin position="179"/>
        <end position="200"/>
    </location>
</feature>
<keyword evidence="4" id="KW-1185">Reference proteome</keyword>
<proteinExistence type="inferred from homology"/>
<dbReference type="EMBL" id="CAXKWB010014990">
    <property type="protein sequence ID" value="CAL4112359.1"/>
    <property type="molecule type" value="Genomic_DNA"/>
</dbReference>
<dbReference type="PANTHER" id="PTHR23424">
    <property type="entry name" value="SERUM AMYLOID A"/>
    <property type="match status" value="1"/>
</dbReference>
<evidence type="ECO:0000313" key="3">
    <source>
        <dbReference type="EMBL" id="CAL4112359.1"/>
    </source>
</evidence>
<dbReference type="GO" id="GO:0005576">
    <property type="term" value="C:extracellular region"/>
    <property type="evidence" value="ECO:0007669"/>
    <property type="project" value="InterPro"/>
</dbReference>
<comment type="caution">
    <text evidence="3">The sequence shown here is derived from an EMBL/GenBank/DDBJ whole genome shotgun (WGS) entry which is preliminary data.</text>
</comment>
<sequence>MIRGTVLHNLVGLLSTTTSNSCPSLPTEEFCSMRLSVILVVVLSTLALELVLAAPRPRAAPEPDPFAAPDPAPQGFWNRASGFAGRQWGRAKDTARKGYNFGRGAVRGTGSMYNAYSDMKDANWKKSDKYFHARGNYNAAQHGPGGRWAAEKISNAREWMDRNIKGDSMASSLADQAANIHGRNGGNPNKYRPNGLPSQY</sequence>
<accession>A0AAV2R2Y2</accession>
<protein>
    <recommendedName>
        <fullName evidence="5">Serum amyloid A protein</fullName>
    </recommendedName>
</protein>
<evidence type="ECO:0000313" key="4">
    <source>
        <dbReference type="Proteomes" id="UP001497623"/>
    </source>
</evidence>
<dbReference type="Proteomes" id="UP001497623">
    <property type="component" value="Unassembled WGS sequence"/>
</dbReference>